<comment type="caution">
    <text evidence="11">The sequence shown here is derived from an EMBL/GenBank/DDBJ whole genome shotgun (WGS) entry which is preliminary data.</text>
</comment>
<evidence type="ECO:0000313" key="11">
    <source>
        <dbReference type="EMBL" id="KAF2899098.1"/>
    </source>
</evidence>
<evidence type="ECO:0000256" key="1">
    <source>
        <dbReference type="ARBA" id="ARBA00004123"/>
    </source>
</evidence>
<organism evidence="11 12">
    <name type="scientific">Ignelater luminosus</name>
    <name type="common">Cucubano</name>
    <name type="synonym">Pyrophorus luminosus</name>
    <dbReference type="NCBI Taxonomy" id="2038154"/>
    <lineage>
        <taxon>Eukaryota</taxon>
        <taxon>Metazoa</taxon>
        <taxon>Ecdysozoa</taxon>
        <taxon>Arthropoda</taxon>
        <taxon>Hexapoda</taxon>
        <taxon>Insecta</taxon>
        <taxon>Pterygota</taxon>
        <taxon>Neoptera</taxon>
        <taxon>Endopterygota</taxon>
        <taxon>Coleoptera</taxon>
        <taxon>Polyphaga</taxon>
        <taxon>Elateriformia</taxon>
        <taxon>Elateroidea</taxon>
        <taxon>Elateridae</taxon>
        <taxon>Agrypninae</taxon>
        <taxon>Pyrophorini</taxon>
        <taxon>Ignelater</taxon>
    </lineage>
</organism>
<evidence type="ECO:0000256" key="5">
    <source>
        <dbReference type="ARBA" id="ARBA00022833"/>
    </source>
</evidence>
<reference evidence="11" key="1">
    <citation type="submission" date="2019-08" db="EMBL/GenBank/DDBJ databases">
        <title>The genome of the North American firefly Photinus pyralis.</title>
        <authorList>
            <consortium name="Photinus pyralis genome working group"/>
            <person name="Fallon T.R."/>
            <person name="Sander Lower S.E."/>
            <person name="Weng J.-K."/>
        </authorList>
    </citation>
    <scope>NUCLEOTIDE SEQUENCE</scope>
    <source>
        <strain evidence="11">TRF0915ILg1</strain>
        <tissue evidence="11">Whole body</tissue>
    </source>
</reference>
<keyword evidence="12" id="KW-1185">Reference proteome</keyword>
<dbReference type="GO" id="GO:0000977">
    <property type="term" value="F:RNA polymerase II transcription regulatory region sequence-specific DNA binding"/>
    <property type="evidence" value="ECO:0007669"/>
    <property type="project" value="TreeGrafter"/>
</dbReference>
<dbReference type="SMART" id="SM00355">
    <property type="entry name" value="ZnF_C2H2"/>
    <property type="match status" value="9"/>
</dbReference>
<evidence type="ECO:0000256" key="7">
    <source>
        <dbReference type="ARBA" id="ARBA00023242"/>
    </source>
</evidence>
<keyword evidence="4 8" id="KW-0863">Zinc-finger</keyword>
<dbReference type="PROSITE" id="PS00028">
    <property type="entry name" value="ZINC_FINGER_C2H2_1"/>
    <property type="match status" value="6"/>
</dbReference>
<evidence type="ECO:0000259" key="10">
    <source>
        <dbReference type="PROSITE" id="PS50157"/>
    </source>
</evidence>
<dbReference type="PANTHER" id="PTHR24409:SF295">
    <property type="entry name" value="AZ2-RELATED"/>
    <property type="match status" value="1"/>
</dbReference>
<dbReference type="InterPro" id="IPR013087">
    <property type="entry name" value="Znf_C2H2_type"/>
</dbReference>
<gene>
    <name evidence="11" type="ORF">ILUMI_07087</name>
</gene>
<dbReference type="OrthoDB" id="8117402at2759"/>
<feature type="domain" description="C2H2-type" evidence="10">
    <location>
        <begin position="304"/>
        <end position="327"/>
    </location>
</feature>
<feature type="domain" description="C2H2-type" evidence="10">
    <location>
        <begin position="254"/>
        <end position="277"/>
    </location>
</feature>
<dbReference type="GO" id="GO:0000981">
    <property type="term" value="F:DNA-binding transcription factor activity, RNA polymerase II-specific"/>
    <property type="evidence" value="ECO:0007669"/>
    <property type="project" value="TreeGrafter"/>
</dbReference>
<dbReference type="Proteomes" id="UP000801492">
    <property type="component" value="Unassembled WGS sequence"/>
</dbReference>
<evidence type="ECO:0000256" key="9">
    <source>
        <dbReference type="SAM" id="MobiDB-lite"/>
    </source>
</evidence>
<dbReference type="GO" id="GO:0008270">
    <property type="term" value="F:zinc ion binding"/>
    <property type="evidence" value="ECO:0007669"/>
    <property type="project" value="UniProtKB-KW"/>
</dbReference>
<feature type="domain" description="C2H2-type" evidence="10">
    <location>
        <begin position="167"/>
        <end position="197"/>
    </location>
</feature>
<dbReference type="Pfam" id="PF00096">
    <property type="entry name" value="zf-C2H2"/>
    <property type="match status" value="3"/>
</dbReference>
<dbReference type="AlphaFoldDB" id="A0A8K0GIE2"/>
<evidence type="ECO:0000256" key="4">
    <source>
        <dbReference type="ARBA" id="ARBA00022771"/>
    </source>
</evidence>
<feature type="domain" description="C2H2-type" evidence="10">
    <location>
        <begin position="198"/>
        <end position="225"/>
    </location>
</feature>
<dbReference type="GO" id="GO:0000122">
    <property type="term" value="P:negative regulation of transcription by RNA polymerase II"/>
    <property type="evidence" value="ECO:0007669"/>
    <property type="project" value="UniProtKB-ARBA"/>
</dbReference>
<dbReference type="EMBL" id="VTPC01003051">
    <property type="protein sequence ID" value="KAF2899098.1"/>
    <property type="molecule type" value="Genomic_DNA"/>
</dbReference>
<evidence type="ECO:0000313" key="12">
    <source>
        <dbReference type="Proteomes" id="UP000801492"/>
    </source>
</evidence>
<dbReference type="FunFam" id="3.30.160.60:FF:000100">
    <property type="entry name" value="Zinc finger 45-like"/>
    <property type="match status" value="1"/>
</dbReference>
<dbReference type="FunFam" id="3.30.160.60:FF:001465">
    <property type="entry name" value="Zinc finger protein 560"/>
    <property type="match status" value="1"/>
</dbReference>
<keyword evidence="5" id="KW-0862">Zinc</keyword>
<evidence type="ECO:0000256" key="8">
    <source>
        <dbReference type="PROSITE-ProRule" id="PRU00042"/>
    </source>
</evidence>
<keyword evidence="2" id="KW-0479">Metal-binding</keyword>
<keyword evidence="7" id="KW-0539">Nucleus</keyword>
<proteinExistence type="predicted"/>
<evidence type="ECO:0000256" key="3">
    <source>
        <dbReference type="ARBA" id="ARBA00022737"/>
    </source>
</evidence>
<accession>A0A8K0GIE2</accession>
<evidence type="ECO:0000256" key="6">
    <source>
        <dbReference type="ARBA" id="ARBA00023125"/>
    </source>
</evidence>
<protein>
    <recommendedName>
        <fullName evidence="10">C2H2-type domain-containing protein</fullName>
    </recommendedName>
</protein>
<dbReference type="SUPFAM" id="SSF57667">
    <property type="entry name" value="beta-beta-alpha zinc fingers"/>
    <property type="match status" value="4"/>
</dbReference>
<keyword evidence="3" id="KW-0677">Repeat</keyword>
<feature type="domain" description="C2H2-type" evidence="10">
    <location>
        <begin position="111"/>
        <end position="139"/>
    </location>
</feature>
<feature type="compositionally biased region" description="Polar residues" evidence="9">
    <location>
        <begin position="10"/>
        <end position="19"/>
    </location>
</feature>
<dbReference type="PANTHER" id="PTHR24409">
    <property type="entry name" value="ZINC FINGER PROTEIN 142"/>
    <property type="match status" value="1"/>
</dbReference>
<dbReference type="PROSITE" id="PS50157">
    <property type="entry name" value="ZINC_FINGER_C2H2_2"/>
    <property type="match status" value="7"/>
</dbReference>
<feature type="region of interest" description="Disordered" evidence="9">
    <location>
        <begin position="1"/>
        <end position="27"/>
    </location>
</feature>
<dbReference type="GO" id="GO:0005634">
    <property type="term" value="C:nucleus"/>
    <property type="evidence" value="ECO:0007669"/>
    <property type="project" value="UniProtKB-SubCell"/>
</dbReference>
<name>A0A8K0GIE2_IGNLU</name>
<feature type="domain" description="C2H2-type" evidence="10">
    <location>
        <begin position="226"/>
        <end position="253"/>
    </location>
</feature>
<evidence type="ECO:0000256" key="2">
    <source>
        <dbReference type="ARBA" id="ARBA00022723"/>
    </source>
</evidence>
<dbReference type="InterPro" id="IPR036236">
    <property type="entry name" value="Znf_C2H2_sf"/>
</dbReference>
<keyword evidence="6" id="KW-0238">DNA-binding</keyword>
<dbReference type="Gene3D" id="3.30.160.60">
    <property type="entry name" value="Classic Zinc Finger"/>
    <property type="match status" value="4"/>
</dbReference>
<comment type="subcellular location">
    <subcellularLocation>
        <location evidence="1">Nucleus</location>
    </subcellularLocation>
</comment>
<feature type="domain" description="C2H2-type" evidence="10">
    <location>
        <begin position="85"/>
        <end position="107"/>
    </location>
</feature>
<sequence length="331" mass="39457">MEIERRLNESKQIASNNNNITQPIVPKPTPVVKPPGYRKITMSKCKYCNKYVETRLLVTHVHQEHKEQIIDIPPLRRRDKPKKTFKCPECDKTFLKKANYLKHTRTHIPKFKCEHCDKSFFKKSILARHLVKVHNLRQTSLCYICGKTVSAPYLYVHLKTHTCKKSVRCPIKDCNSILKYKSSIPIHIRRTHVTEKSFICEHCGKLFAAKESLRLHLMSHETNYRYFCNICEKGFYLRSRLKRHHYSHQQEKRYRCPLCPQVFTFQQSIRKHCVTFHPDHPLAANPPPYLCKNYVPINSAEKRFKCSICRRRFTYEHSVKIHNRRFHPFSL</sequence>